<dbReference type="GO" id="GO:0005576">
    <property type="term" value="C:extracellular region"/>
    <property type="evidence" value="ECO:0007669"/>
    <property type="project" value="InterPro"/>
</dbReference>
<dbReference type="InterPro" id="IPR038772">
    <property type="entry name" value="Sph/SMPD2-like"/>
</dbReference>
<dbReference type="PANTHER" id="PTHR16320:SF1">
    <property type="entry name" value="SPHINGOMYELINASE DDB_G0288017"/>
    <property type="match status" value="1"/>
</dbReference>
<dbReference type="InterPro" id="IPR017766">
    <property type="entry name" value="Sphingomyelinase/PLipase_C"/>
</dbReference>
<protein>
    <recommendedName>
        <fullName evidence="2">sphingomyelin phosphodiesterase</fullName>
        <ecNumber evidence="2">3.1.4.12</ecNumber>
    </recommendedName>
</protein>
<organism evidence="5">
    <name type="scientific">Entamoeba invadens</name>
    <dbReference type="NCBI Taxonomy" id="33085"/>
    <lineage>
        <taxon>Eukaryota</taxon>
        <taxon>Amoebozoa</taxon>
        <taxon>Evosea</taxon>
        <taxon>Archamoebae</taxon>
        <taxon>Mastigamoebida</taxon>
        <taxon>Entamoebidae</taxon>
        <taxon>Entamoeba</taxon>
    </lineage>
</organism>
<dbReference type="CDD" id="cd09078">
    <property type="entry name" value="nSMase"/>
    <property type="match status" value="1"/>
</dbReference>
<keyword evidence="3" id="KW-0378">Hydrolase</keyword>
<dbReference type="InterPro" id="IPR005135">
    <property type="entry name" value="Endo/exonuclease/phosphatase"/>
</dbReference>
<dbReference type="AlphaFoldDB" id="S0B6D0"/>
<dbReference type="Pfam" id="PF03372">
    <property type="entry name" value="Exo_endo_phos"/>
    <property type="match status" value="1"/>
</dbReference>
<comment type="similarity">
    <text evidence="1">Belongs to the neutral sphingomyelinase family.</text>
</comment>
<sequence>MSNVLRNQEVRVLTYDMYIRPPMITARGNDFKDERLSLILDEVVENYDIILCEELFGSFTSRRDNFIKECVLRGLPYSVVSHRPVCPLYPIDGGVAIISRYPIVKSHHLVYTRGIYSDGCAAKGILHVLLDLGFSKKLHVFVTHFQADYSSDPITNTSTRTARDIQIPEAFNFIEENIAHDRYPVIFGGDMNVDGKSAEYDVFMKKAKDFGFDFHDHLVDHLKYHPVTHCEVIDGVSVDDVITSKCKDQPNVRLDYIFGVSDNTERNVMGCNECVVRKFETHGAKFPFMSDHYAVEATLTIY</sequence>
<dbReference type="InterPro" id="IPR036691">
    <property type="entry name" value="Endo/exonu/phosph_ase_sf"/>
</dbReference>
<feature type="domain" description="Endonuclease/exonuclease/phosphatase" evidence="4">
    <location>
        <begin position="40"/>
        <end position="292"/>
    </location>
</feature>
<dbReference type="GO" id="GO:0004767">
    <property type="term" value="F:sphingomyelin phosphodiesterase activity"/>
    <property type="evidence" value="ECO:0007669"/>
    <property type="project" value="UniProtKB-EC"/>
</dbReference>
<evidence type="ECO:0000313" key="5">
    <source>
        <dbReference type="EMBL" id="BAN41432.1"/>
    </source>
</evidence>
<accession>S0B6D0</accession>
<dbReference type="EC" id="3.1.4.12" evidence="2"/>
<dbReference type="GO" id="GO:0005737">
    <property type="term" value="C:cytoplasm"/>
    <property type="evidence" value="ECO:0007669"/>
    <property type="project" value="TreeGrafter"/>
</dbReference>
<dbReference type="SUPFAM" id="SSF56219">
    <property type="entry name" value="DNase I-like"/>
    <property type="match status" value="1"/>
</dbReference>
<dbReference type="PANTHER" id="PTHR16320">
    <property type="entry name" value="SPHINGOMYELINASE FAMILY MEMBER"/>
    <property type="match status" value="1"/>
</dbReference>
<evidence type="ECO:0000256" key="2">
    <source>
        <dbReference type="ARBA" id="ARBA00012369"/>
    </source>
</evidence>
<name>S0B6D0_ENTIV</name>
<evidence type="ECO:0000259" key="4">
    <source>
        <dbReference type="Pfam" id="PF03372"/>
    </source>
</evidence>
<evidence type="ECO:0000256" key="1">
    <source>
        <dbReference type="ARBA" id="ARBA00006335"/>
    </source>
</evidence>
<dbReference type="Gene3D" id="3.60.10.10">
    <property type="entry name" value="Endonuclease/exonuclease/phosphatase"/>
    <property type="match status" value="1"/>
</dbReference>
<evidence type="ECO:0000256" key="3">
    <source>
        <dbReference type="ARBA" id="ARBA00022801"/>
    </source>
</evidence>
<dbReference type="VEuPathDB" id="AmoebaDB:EIN_344200"/>
<proteinExistence type="evidence at transcript level"/>
<reference evidence="5" key="1">
    <citation type="submission" date="2012-06" db="EMBL/GenBank/DDBJ databases">
        <title>Short 5' UTR of Entamoeba genes.</title>
        <authorList>
            <person name="Hiranuka K."/>
            <person name="Kumagai M."/>
            <person name="Wakaguri H."/>
            <person name="Suzuki Y."/>
            <person name="Sugano S."/>
            <person name="Watanabe J."/>
            <person name="Makioka A."/>
        </authorList>
    </citation>
    <scope>NUCLEOTIDE SEQUENCE</scope>
    <source>
        <strain evidence="5">IP1</strain>
    </source>
</reference>
<dbReference type="EMBL" id="AK422989">
    <property type="protein sequence ID" value="BAN41432.1"/>
    <property type="molecule type" value="mRNA"/>
</dbReference>